<dbReference type="STRING" id="1227493.C483_14610"/>
<evidence type="ECO:0000313" key="3">
    <source>
        <dbReference type="Proteomes" id="UP000011519"/>
    </source>
</evidence>
<proteinExistence type="predicted"/>
<keyword evidence="1" id="KW-0812">Transmembrane</keyword>
<dbReference type="AlphaFoldDB" id="L9ZS55"/>
<feature type="transmembrane region" description="Helical" evidence="1">
    <location>
        <begin position="149"/>
        <end position="170"/>
    </location>
</feature>
<dbReference type="EMBL" id="AOIM01000037">
    <property type="protein sequence ID" value="ELY89189.1"/>
    <property type="molecule type" value="Genomic_DNA"/>
</dbReference>
<feature type="transmembrane region" description="Helical" evidence="1">
    <location>
        <begin position="182"/>
        <end position="200"/>
    </location>
</feature>
<dbReference type="PATRIC" id="fig|1227493.4.peg.2938"/>
<dbReference type="OrthoDB" id="342337at2157"/>
<organism evidence="2 3">
    <name type="scientific">Natrialba hulunbeirensis JCM 10989</name>
    <dbReference type="NCBI Taxonomy" id="1227493"/>
    <lineage>
        <taxon>Archaea</taxon>
        <taxon>Methanobacteriati</taxon>
        <taxon>Methanobacteriota</taxon>
        <taxon>Stenosarchaea group</taxon>
        <taxon>Halobacteria</taxon>
        <taxon>Halobacteriales</taxon>
        <taxon>Natrialbaceae</taxon>
        <taxon>Natrialba</taxon>
    </lineage>
</organism>
<gene>
    <name evidence="2" type="ORF">C483_14610</name>
</gene>
<keyword evidence="1" id="KW-0472">Membrane</keyword>
<evidence type="ECO:0000256" key="1">
    <source>
        <dbReference type="SAM" id="Phobius"/>
    </source>
</evidence>
<evidence type="ECO:0000313" key="2">
    <source>
        <dbReference type="EMBL" id="ELY89189.1"/>
    </source>
</evidence>
<dbReference type="Proteomes" id="UP000011519">
    <property type="component" value="Unassembled WGS sequence"/>
</dbReference>
<keyword evidence="3" id="KW-1185">Reference proteome</keyword>
<protein>
    <submittedName>
        <fullName evidence="2">Uncharacterized protein</fullName>
    </submittedName>
</protein>
<comment type="caution">
    <text evidence="2">The sequence shown here is derived from an EMBL/GenBank/DDBJ whole genome shotgun (WGS) entry which is preliminary data.</text>
</comment>
<reference evidence="2 3" key="1">
    <citation type="journal article" date="2014" name="PLoS Genet.">
        <title>Phylogenetically driven sequencing of extremely halophilic archaea reveals strategies for static and dynamic osmo-response.</title>
        <authorList>
            <person name="Becker E.A."/>
            <person name="Seitzer P.M."/>
            <person name="Tritt A."/>
            <person name="Larsen D."/>
            <person name="Krusor M."/>
            <person name="Yao A.I."/>
            <person name="Wu D."/>
            <person name="Madern D."/>
            <person name="Eisen J.A."/>
            <person name="Darling A.E."/>
            <person name="Facciotti M.T."/>
        </authorList>
    </citation>
    <scope>NUCLEOTIDE SEQUENCE [LARGE SCALE GENOMIC DNA]</scope>
    <source>
        <strain evidence="2 3">JCM 10989</strain>
    </source>
</reference>
<sequence length="240" mass="25874">MVKRHTVVAIAGIIPLFVLVSAGSVGFYLSPYEPLAPEYAVAHESTDAFDDVLENQELETDNARHVDSLSPSAQRVFDDATDRPPEERGGVSGWQEADVAVCQDAMLVCDAVSDPPLVDGGTYTVVEQDDELYVVETQQHFPPALGATAISYLTFALVTVFAGLLALVGYKHRDAQTLESGLFAAAAIGVSVGLWPYLLLVAGIASYWWLVLPLICLGIALLVRQISLLFRYAEATMAET</sequence>
<name>L9ZS55_9EURY</name>
<feature type="transmembrane region" description="Helical" evidence="1">
    <location>
        <begin position="7"/>
        <end position="29"/>
    </location>
</feature>
<accession>L9ZS55</accession>
<feature type="transmembrane region" description="Helical" evidence="1">
    <location>
        <begin position="206"/>
        <end position="223"/>
    </location>
</feature>
<keyword evidence="1" id="KW-1133">Transmembrane helix</keyword>